<name>A0ABR7FYF1_9FIRM</name>
<keyword evidence="3" id="KW-1185">Reference proteome</keyword>
<evidence type="ECO:0008006" key="4">
    <source>
        <dbReference type="Google" id="ProtNLM"/>
    </source>
</evidence>
<feature type="transmembrane region" description="Helical" evidence="1">
    <location>
        <begin position="153"/>
        <end position="174"/>
    </location>
</feature>
<comment type="caution">
    <text evidence="2">The sequence shown here is derived from an EMBL/GenBank/DDBJ whole genome shotgun (WGS) entry which is preliminary data.</text>
</comment>
<evidence type="ECO:0000313" key="3">
    <source>
        <dbReference type="Proteomes" id="UP000628463"/>
    </source>
</evidence>
<accession>A0ABR7FYF1</accession>
<dbReference type="RefSeq" id="WP_186836302.1">
    <property type="nucleotide sequence ID" value="NZ_JACOPD010000002.1"/>
</dbReference>
<keyword evidence="1" id="KW-0812">Transmembrane</keyword>
<keyword evidence="1" id="KW-0472">Membrane</keyword>
<gene>
    <name evidence="2" type="ORF">H8S01_04360</name>
</gene>
<dbReference type="Proteomes" id="UP000628463">
    <property type="component" value="Unassembled WGS sequence"/>
</dbReference>
<reference evidence="2 3" key="1">
    <citation type="submission" date="2020-08" db="EMBL/GenBank/DDBJ databases">
        <title>Genome public.</title>
        <authorList>
            <person name="Liu C."/>
            <person name="Sun Q."/>
        </authorList>
    </citation>
    <scope>NUCLEOTIDE SEQUENCE [LARGE SCALE GENOMIC DNA]</scope>
    <source>
        <strain evidence="2 3">NSJ-43</strain>
    </source>
</reference>
<evidence type="ECO:0000256" key="1">
    <source>
        <dbReference type="SAM" id="Phobius"/>
    </source>
</evidence>
<dbReference type="EMBL" id="JACOPD010000002">
    <property type="protein sequence ID" value="MBC5680194.1"/>
    <property type="molecule type" value="Genomic_DNA"/>
</dbReference>
<proteinExistence type="predicted"/>
<feature type="transmembrane region" description="Helical" evidence="1">
    <location>
        <begin position="57"/>
        <end position="77"/>
    </location>
</feature>
<protein>
    <recommendedName>
        <fullName evidence="4">DUF4129 domain-containing protein</fullName>
    </recommendedName>
</protein>
<sequence length="374" mass="43859">MDIEKYLKKEKLEKSVSNLKANDWVKQKILDESKDTDYEKWLFSLERKSLVKKNIKIVIAMSIVVLFLILLMLYTILSNRFMDKLVQSDNCITLEYNPDTKTYSFNGTINHKNINLTCGKKWYYVTGYDFMRMYYTDGNEADAIPEFVYEYWLIRYIFIAAALLAAIFIIYRSLRKILNIRRIYYMPFGDYDSSNNSMDLLGMQANKDMYEDMGANSKNSDREFKKSKTKKKVDVKKIVIVVIIVAACIVAFFARKVYTRNYYTQEYTAGTNGIKGNVNVSKFTDISEDFAIGANSNGYAVFKNPSKAFKTFEKMYADDIQSLKDEFGLKDFNKKTYHDYMTYGWQSNVGTDEEKQNKKFISSFLDIYENSEWR</sequence>
<keyword evidence="1" id="KW-1133">Transmembrane helix</keyword>
<evidence type="ECO:0000313" key="2">
    <source>
        <dbReference type="EMBL" id="MBC5680194.1"/>
    </source>
</evidence>
<feature type="transmembrane region" description="Helical" evidence="1">
    <location>
        <begin position="235"/>
        <end position="254"/>
    </location>
</feature>
<organism evidence="2 3">
    <name type="scientific">Lachnospira hominis</name>
    <name type="common">ex Liu et al. 2021</name>
    <dbReference type="NCBI Taxonomy" id="2763051"/>
    <lineage>
        <taxon>Bacteria</taxon>
        <taxon>Bacillati</taxon>
        <taxon>Bacillota</taxon>
        <taxon>Clostridia</taxon>
        <taxon>Lachnospirales</taxon>
        <taxon>Lachnospiraceae</taxon>
        <taxon>Lachnospira</taxon>
    </lineage>
</organism>